<evidence type="ECO:0000256" key="3">
    <source>
        <dbReference type="ARBA" id="ARBA00023163"/>
    </source>
</evidence>
<dbReference type="Pfam" id="PF12833">
    <property type="entry name" value="HTH_18"/>
    <property type="match status" value="1"/>
</dbReference>
<dbReference type="InterPro" id="IPR018060">
    <property type="entry name" value="HTH_AraC"/>
</dbReference>
<dbReference type="Gene3D" id="1.10.10.60">
    <property type="entry name" value="Homeodomain-like"/>
    <property type="match status" value="1"/>
</dbReference>
<dbReference type="PRINTS" id="PR00032">
    <property type="entry name" value="HTHARAC"/>
</dbReference>
<keyword evidence="3" id="KW-0804">Transcription</keyword>
<evidence type="ECO:0000259" key="5">
    <source>
        <dbReference type="PROSITE" id="PS01124"/>
    </source>
</evidence>
<dbReference type="RefSeq" id="WP_091359503.1">
    <property type="nucleotide sequence ID" value="NZ_AP025284.1"/>
</dbReference>
<dbReference type="GO" id="GO:0043565">
    <property type="term" value="F:sequence-specific DNA binding"/>
    <property type="evidence" value="ECO:0007669"/>
    <property type="project" value="InterPro"/>
</dbReference>
<dbReference type="InterPro" id="IPR035418">
    <property type="entry name" value="AraC-bd_2"/>
</dbReference>
<evidence type="ECO:0000313" key="6">
    <source>
        <dbReference type="EMBL" id="SEQ80905.1"/>
    </source>
</evidence>
<dbReference type="PROSITE" id="PS01124">
    <property type="entry name" value="HTH_ARAC_FAMILY_2"/>
    <property type="match status" value="1"/>
</dbReference>
<keyword evidence="1" id="KW-0805">Transcription regulation</keyword>
<gene>
    <name evidence="6" type="ORF">SAMN03080615_02834</name>
</gene>
<organism evidence="6 7">
    <name type="scientific">Amphritea atlantica</name>
    <dbReference type="NCBI Taxonomy" id="355243"/>
    <lineage>
        <taxon>Bacteria</taxon>
        <taxon>Pseudomonadati</taxon>
        <taxon>Pseudomonadota</taxon>
        <taxon>Gammaproteobacteria</taxon>
        <taxon>Oceanospirillales</taxon>
        <taxon>Oceanospirillaceae</taxon>
        <taxon>Amphritea</taxon>
    </lineage>
</organism>
<sequence length="337" mass="38168">MAHPLSYHKNNTDIDGRTSNQSSVFTTDNQKGSEKLDFWKEVVCDRVAPLDFTVEANGTFEGALRWTKIDDIQLSDIRATPHVALRTLSSIRKSDSDAFVFNLLQTGRCDASQDGRSARMNNGMGWFCSADRPYELNFDQPFHLTSVQIPRHMINRNISGADRLVAYNLSHSSQLYPLVQNYILQLAQQRPQFDKITAEKVALNLAELVSTLIGEHLSNHEAPLSNSKVASLLRIRAFVETNLHDPDLCPTRVAEAMRMSTRYINQLLEAENTSLSRYIWQRRVERVATLLKNPVNAGNSLSSFAYACGFNDMTHFSKAFRKHFGMSPSEYRSLCNE</sequence>
<dbReference type="GO" id="GO:0003700">
    <property type="term" value="F:DNA-binding transcription factor activity"/>
    <property type="evidence" value="ECO:0007669"/>
    <property type="project" value="InterPro"/>
</dbReference>
<name>A0A1H9J2R8_9GAMM</name>
<reference evidence="7" key="1">
    <citation type="submission" date="2016-10" db="EMBL/GenBank/DDBJ databases">
        <authorList>
            <person name="Varghese N."/>
            <person name="Submissions S."/>
        </authorList>
    </citation>
    <scope>NUCLEOTIDE SEQUENCE [LARGE SCALE GENOMIC DNA]</scope>
    <source>
        <strain evidence="7">DSM 18887</strain>
    </source>
</reference>
<feature type="region of interest" description="Disordered" evidence="4">
    <location>
        <begin position="1"/>
        <end position="28"/>
    </location>
</feature>
<accession>A0A1H9J2R8</accession>
<dbReference type="InterPro" id="IPR009057">
    <property type="entry name" value="Homeodomain-like_sf"/>
</dbReference>
<keyword evidence="7" id="KW-1185">Reference proteome</keyword>
<dbReference type="PANTHER" id="PTHR46796:SF6">
    <property type="entry name" value="ARAC SUBFAMILY"/>
    <property type="match status" value="1"/>
</dbReference>
<dbReference type="InterPro" id="IPR050204">
    <property type="entry name" value="AraC_XylS_family_regulators"/>
</dbReference>
<proteinExistence type="predicted"/>
<feature type="domain" description="HTH araC/xylS-type" evidence="5">
    <location>
        <begin position="233"/>
        <end position="334"/>
    </location>
</feature>
<dbReference type="InterPro" id="IPR020449">
    <property type="entry name" value="Tscrpt_reg_AraC-type_HTH"/>
</dbReference>
<dbReference type="EMBL" id="FOGB01000008">
    <property type="protein sequence ID" value="SEQ80905.1"/>
    <property type="molecule type" value="Genomic_DNA"/>
</dbReference>
<dbReference type="Proteomes" id="UP000198749">
    <property type="component" value="Unassembled WGS sequence"/>
</dbReference>
<dbReference type="SUPFAM" id="SSF46689">
    <property type="entry name" value="Homeodomain-like"/>
    <property type="match status" value="1"/>
</dbReference>
<dbReference type="PANTHER" id="PTHR46796">
    <property type="entry name" value="HTH-TYPE TRANSCRIPTIONAL ACTIVATOR RHAS-RELATED"/>
    <property type="match status" value="1"/>
</dbReference>
<evidence type="ECO:0000256" key="4">
    <source>
        <dbReference type="SAM" id="MobiDB-lite"/>
    </source>
</evidence>
<evidence type="ECO:0000256" key="1">
    <source>
        <dbReference type="ARBA" id="ARBA00023015"/>
    </source>
</evidence>
<protein>
    <submittedName>
        <fullName evidence="6">AraC-type DNA-binding protein</fullName>
    </submittedName>
</protein>
<dbReference type="OrthoDB" id="5295226at2"/>
<dbReference type="AlphaFoldDB" id="A0A1H9J2R8"/>
<dbReference type="SMART" id="SM00342">
    <property type="entry name" value="HTH_ARAC"/>
    <property type="match status" value="1"/>
</dbReference>
<keyword evidence="2 6" id="KW-0238">DNA-binding</keyword>
<dbReference type="Pfam" id="PF14525">
    <property type="entry name" value="AraC_binding_2"/>
    <property type="match status" value="1"/>
</dbReference>
<evidence type="ECO:0000256" key="2">
    <source>
        <dbReference type="ARBA" id="ARBA00023125"/>
    </source>
</evidence>
<feature type="compositionally biased region" description="Polar residues" evidence="4">
    <location>
        <begin position="17"/>
        <end position="28"/>
    </location>
</feature>
<dbReference type="STRING" id="355243.SAMN03080615_02834"/>
<evidence type="ECO:0000313" key="7">
    <source>
        <dbReference type="Proteomes" id="UP000198749"/>
    </source>
</evidence>